<feature type="region of interest" description="Disordered" evidence="1">
    <location>
        <begin position="105"/>
        <end position="125"/>
    </location>
</feature>
<dbReference type="OrthoDB" id="6216938at2759"/>
<dbReference type="InterPro" id="IPR013783">
    <property type="entry name" value="Ig-like_fold"/>
</dbReference>
<dbReference type="InterPro" id="IPR036179">
    <property type="entry name" value="Ig-like_dom_sf"/>
</dbReference>
<evidence type="ECO:0000313" key="4">
    <source>
        <dbReference type="Proteomes" id="UP000245119"/>
    </source>
</evidence>
<name>A0A2T7P155_POMCA</name>
<dbReference type="Proteomes" id="UP000245119">
    <property type="component" value="Linkage Group LG7"/>
</dbReference>
<dbReference type="AlphaFoldDB" id="A0A2T7P155"/>
<dbReference type="InterPro" id="IPR007110">
    <property type="entry name" value="Ig-like_dom"/>
</dbReference>
<evidence type="ECO:0000256" key="1">
    <source>
        <dbReference type="SAM" id="MobiDB-lite"/>
    </source>
</evidence>
<evidence type="ECO:0000313" key="3">
    <source>
        <dbReference type="EMBL" id="PVD27145.1"/>
    </source>
</evidence>
<dbReference type="PROSITE" id="PS50835">
    <property type="entry name" value="IG_LIKE"/>
    <property type="match status" value="1"/>
</dbReference>
<protein>
    <recommendedName>
        <fullName evidence="2">Ig-like domain-containing protein</fullName>
    </recommendedName>
</protein>
<evidence type="ECO:0000259" key="2">
    <source>
        <dbReference type="PROSITE" id="PS50835"/>
    </source>
</evidence>
<feature type="domain" description="Ig-like" evidence="2">
    <location>
        <begin position="168"/>
        <end position="257"/>
    </location>
</feature>
<dbReference type="STRING" id="400727.A0A2T7P155"/>
<keyword evidence="4" id="KW-1185">Reference proteome</keyword>
<gene>
    <name evidence="3" type="ORF">C0Q70_12298</name>
</gene>
<organism evidence="3 4">
    <name type="scientific">Pomacea canaliculata</name>
    <name type="common">Golden apple snail</name>
    <dbReference type="NCBI Taxonomy" id="400727"/>
    <lineage>
        <taxon>Eukaryota</taxon>
        <taxon>Metazoa</taxon>
        <taxon>Spiralia</taxon>
        <taxon>Lophotrochozoa</taxon>
        <taxon>Mollusca</taxon>
        <taxon>Gastropoda</taxon>
        <taxon>Caenogastropoda</taxon>
        <taxon>Architaenioglossa</taxon>
        <taxon>Ampullarioidea</taxon>
        <taxon>Ampullariidae</taxon>
        <taxon>Pomacea</taxon>
    </lineage>
</organism>
<comment type="caution">
    <text evidence="3">The sequence shown here is derived from an EMBL/GenBank/DDBJ whole genome shotgun (WGS) entry which is preliminary data.</text>
</comment>
<sequence length="370" mass="41405">MVTSPTRERITKNEVKVSGSCHFKTTLAAQEGQYEFYVVVLPGERTYSVIFTGDYEWITVERPNSPTISCRPHPYVLENTSVMCTCTATSLGQPAGSLRMITNNQTSQGQRGRQERQTSASQQQQQQQQHSQYLTLLDHGTTWFECQVLWGLNEIRGEKYIANVGYASKINRFLLNGKEKNASSMEGDQVNFLCESDGRPTPKMSIYNHFNDTVTWTESSSVNYTFIASCESTASYTCTAWNEINLQSVMTNSRSLDLSVSLEVCFLPTLESTNVKPQSAINFDLIAYPVPHEYHVWLVNCSVNSTEGIENEVEGSMINITCRAGQVQRYLCTCTLTVVNTTCHTAGHYKIQVINEAGGENFSVVITFGE</sequence>
<reference evidence="3 4" key="1">
    <citation type="submission" date="2018-04" db="EMBL/GenBank/DDBJ databases">
        <title>The genome of golden apple snail Pomacea canaliculata provides insight into stress tolerance and invasive adaptation.</title>
        <authorList>
            <person name="Liu C."/>
            <person name="Liu B."/>
            <person name="Ren Y."/>
            <person name="Zhang Y."/>
            <person name="Wang H."/>
            <person name="Li S."/>
            <person name="Jiang F."/>
            <person name="Yin L."/>
            <person name="Zhang G."/>
            <person name="Qian W."/>
            <person name="Fan W."/>
        </authorList>
    </citation>
    <scope>NUCLEOTIDE SEQUENCE [LARGE SCALE GENOMIC DNA]</scope>
    <source>
        <strain evidence="3">SZHN2017</strain>
        <tissue evidence="3">Muscle</tissue>
    </source>
</reference>
<accession>A0A2T7P155</accession>
<dbReference type="SUPFAM" id="SSF48726">
    <property type="entry name" value="Immunoglobulin"/>
    <property type="match status" value="1"/>
</dbReference>
<dbReference type="Gene3D" id="2.60.40.10">
    <property type="entry name" value="Immunoglobulins"/>
    <property type="match status" value="1"/>
</dbReference>
<proteinExistence type="predicted"/>
<dbReference type="EMBL" id="PZQS01000007">
    <property type="protein sequence ID" value="PVD27145.1"/>
    <property type="molecule type" value="Genomic_DNA"/>
</dbReference>